<dbReference type="Pfam" id="PF01266">
    <property type="entry name" value="DAO"/>
    <property type="match status" value="1"/>
</dbReference>
<evidence type="ECO:0000313" key="2">
    <source>
        <dbReference type="EMBL" id="MRX23554.1"/>
    </source>
</evidence>
<dbReference type="Gene3D" id="3.30.9.10">
    <property type="entry name" value="D-Amino Acid Oxidase, subunit A, domain 2"/>
    <property type="match status" value="1"/>
</dbReference>
<dbReference type="Proteomes" id="UP000439022">
    <property type="component" value="Unassembled WGS sequence"/>
</dbReference>
<sequence length="390" mass="41954">MNTRRVAVIGGGIVGSSVAYHLGDDPEIDVTVFERGELAGETTAASGAFVGLWGDEPPAYRRLKEYGVRLYNEFLSAPRANSSYTLAPRLGIASTPEGAAKLRAAVASRASVRGNVEYVPGERLGAELLHPGLDTANVEAAVYRPNLGFLDATELAAEFVHRARDRGVTFETGTTVEDVTTDDRSVTGIVVDGDLRPFDAVVAAAGPWNTHLAESVGLALPIRHTLGPILVFEPDEPVPYDTFSVKHVESGVYFRQQPDGTVFAGHYPGGYDDAGRAIDPDDVSQTVPTDLRTKIRDVVEAYFPWVEGAPVADEWVGVRSLTPDAGAIAGWTSVDGFYATGFNAAGIQLAPVIGYVVAEQLVRGNPTEYYDAVRLSRFDGYTDVFRTWEK</sequence>
<comment type="caution">
    <text evidence="2">The sequence shown here is derived from an EMBL/GenBank/DDBJ whole genome shotgun (WGS) entry which is preliminary data.</text>
</comment>
<dbReference type="InterPro" id="IPR036188">
    <property type="entry name" value="FAD/NAD-bd_sf"/>
</dbReference>
<feature type="domain" description="FAD dependent oxidoreductase" evidence="1">
    <location>
        <begin position="5"/>
        <end position="359"/>
    </location>
</feature>
<dbReference type="InterPro" id="IPR006076">
    <property type="entry name" value="FAD-dep_OxRdtase"/>
</dbReference>
<dbReference type="EMBL" id="WKJO01000002">
    <property type="protein sequence ID" value="MRX23554.1"/>
    <property type="molecule type" value="Genomic_DNA"/>
</dbReference>
<dbReference type="RefSeq" id="WP_151164555.1">
    <property type="nucleotide sequence ID" value="NZ_WKJO01000002.1"/>
</dbReference>
<dbReference type="SUPFAM" id="SSF51905">
    <property type="entry name" value="FAD/NAD(P)-binding domain"/>
    <property type="match status" value="1"/>
</dbReference>
<name>A0A6A8GJI1_9EURY</name>
<keyword evidence="3" id="KW-1185">Reference proteome</keyword>
<dbReference type="GO" id="GO:0005737">
    <property type="term" value="C:cytoplasm"/>
    <property type="evidence" value="ECO:0007669"/>
    <property type="project" value="TreeGrafter"/>
</dbReference>
<dbReference type="PANTHER" id="PTHR13847">
    <property type="entry name" value="SARCOSINE DEHYDROGENASE-RELATED"/>
    <property type="match status" value="1"/>
</dbReference>
<dbReference type="AlphaFoldDB" id="A0A6A8GJI1"/>
<protein>
    <submittedName>
        <fullName evidence="2">FAD-dependent oxidoreductase</fullName>
    </submittedName>
</protein>
<evidence type="ECO:0000313" key="3">
    <source>
        <dbReference type="Proteomes" id="UP000439022"/>
    </source>
</evidence>
<proteinExistence type="predicted"/>
<dbReference type="Gene3D" id="3.50.50.60">
    <property type="entry name" value="FAD/NAD(P)-binding domain"/>
    <property type="match status" value="1"/>
</dbReference>
<reference evidence="2 3" key="1">
    <citation type="submission" date="2019-11" db="EMBL/GenBank/DDBJ databases">
        <title>Whole genome sequence of Haloferax sp. MBLA0076.</title>
        <authorList>
            <person name="Seo M.-J."/>
            <person name="Cho E.-S."/>
        </authorList>
    </citation>
    <scope>NUCLEOTIDE SEQUENCE [LARGE SCALE GENOMIC DNA]</scope>
    <source>
        <strain evidence="2 3">MBLA0076</strain>
    </source>
</reference>
<evidence type="ECO:0000259" key="1">
    <source>
        <dbReference type="Pfam" id="PF01266"/>
    </source>
</evidence>
<dbReference type="SUPFAM" id="SSF54373">
    <property type="entry name" value="FAD-linked reductases, C-terminal domain"/>
    <property type="match status" value="1"/>
</dbReference>
<gene>
    <name evidence="2" type="ORF">GJR96_16530</name>
</gene>
<accession>A0A6A8GJI1</accession>
<organism evidence="2 3">
    <name type="scientific">Haloferax litoreum</name>
    <dbReference type="NCBI Taxonomy" id="2666140"/>
    <lineage>
        <taxon>Archaea</taxon>
        <taxon>Methanobacteriati</taxon>
        <taxon>Methanobacteriota</taxon>
        <taxon>Stenosarchaea group</taxon>
        <taxon>Halobacteria</taxon>
        <taxon>Halobacteriales</taxon>
        <taxon>Haloferacaceae</taxon>
        <taxon>Haloferax</taxon>
    </lineage>
</organism>